<organism evidence="1">
    <name type="scientific">[Clostridium] nexile</name>
    <dbReference type="NCBI Taxonomy" id="29361"/>
    <lineage>
        <taxon>Bacteria</taxon>
        <taxon>Bacillati</taxon>
        <taxon>Bacillota</taxon>
        <taxon>Clostridia</taxon>
        <taxon>Lachnospirales</taxon>
        <taxon>Lachnospiraceae</taxon>
        <taxon>Tyzzerella</taxon>
    </lineage>
</organism>
<accession>A0A6N2V378</accession>
<gene>
    <name evidence="1" type="ORF">CNLFYP112_02473</name>
</gene>
<sequence>MILGFPIARVEISKEKSVVYHPEYKGGRLDIYAQDEEQTCYNVEMQAASRPHLGKRSRYYHSQMDMDLLLSGRDYEDLPPAYVIFVCDFDPFGDKKYKYTFCNICEEESAVDLGDERYTIFLGTRGENPQEVSESLVNFLKFVKADLKESKEESEDPFVRQLQKTIEKIKVNREMGERFMVFQEMLSEERAVGRNEGKQEMQKETIVRLLGKLGSLSDSLRKQIEEEADSEVLDSLYEKAMEAESLEQFYGEADRVFATVKQS</sequence>
<dbReference type="PANTHER" id="PTHR41317:SF1">
    <property type="entry name" value="PD-(D_E)XK NUCLEASE FAMILY TRANSPOSASE"/>
    <property type="match status" value="1"/>
</dbReference>
<protein>
    <submittedName>
        <fullName evidence="1">PD-(D/E)XK nuclease family transposase</fullName>
    </submittedName>
</protein>
<dbReference type="Pfam" id="PF12784">
    <property type="entry name" value="PDDEXK_2"/>
    <property type="match status" value="1"/>
</dbReference>
<proteinExistence type="predicted"/>
<dbReference type="InterPro" id="IPR010106">
    <property type="entry name" value="RpnA"/>
</dbReference>
<evidence type="ECO:0000313" key="1">
    <source>
        <dbReference type="EMBL" id="VYT24859.1"/>
    </source>
</evidence>
<dbReference type="NCBIfam" id="TIGR01784">
    <property type="entry name" value="T_den_put_tspse"/>
    <property type="match status" value="1"/>
</dbReference>
<dbReference type="EMBL" id="CACRTG010000021">
    <property type="protein sequence ID" value="VYT24859.1"/>
    <property type="molecule type" value="Genomic_DNA"/>
</dbReference>
<dbReference type="PANTHER" id="PTHR41317">
    <property type="entry name" value="PD-(D_E)XK NUCLEASE FAMILY TRANSPOSASE"/>
    <property type="match status" value="1"/>
</dbReference>
<name>A0A6N2V378_9FIRM</name>
<reference evidence="1" key="1">
    <citation type="submission" date="2019-11" db="EMBL/GenBank/DDBJ databases">
        <authorList>
            <person name="Feng L."/>
        </authorList>
    </citation>
    <scope>NUCLEOTIDE SEQUENCE</scope>
    <source>
        <strain evidence="1">CnexileLFYP112</strain>
    </source>
</reference>
<dbReference type="AlphaFoldDB" id="A0A6N2V378"/>